<dbReference type="Pfam" id="PF24517">
    <property type="entry name" value="CBM96"/>
    <property type="match status" value="1"/>
</dbReference>
<evidence type="ECO:0000256" key="2">
    <source>
        <dbReference type="ARBA" id="ARBA00022525"/>
    </source>
</evidence>
<reference evidence="5" key="1">
    <citation type="submission" date="2021-01" db="EMBL/GenBank/DDBJ databases">
        <title>Microvirga sp.</title>
        <authorList>
            <person name="Kim M.K."/>
        </authorList>
    </citation>
    <scope>NUCLEOTIDE SEQUENCE</scope>
    <source>
        <strain evidence="5">5420S-16</strain>
    </source>
</reference>
<proteinExistence type="predicted"/>
<organism evidence="5 6">
    <name type="scientific">Microvirga aerilata</name>
    <dbReference type="NCBI Taxonomy" id="670292"/>
    <lineage>
        <taxon>Bacteria</taxon>
        <taxon>Pseudomonadati</taxon>
        <taxon>Pseudomonadota</taxon>
        <taxon>Alphaproteobacteria</taxon>
        <taxon>Hyphomicrobiales</taxon>
        <taxon>Methylobacteriaceae</taxon>
        <taxon>Microvirga</taxon>
    </lineage>
</organism>
<dbReference type="AlphaFoldDB" id="A0A936ZK64"/>
<feature type="non-terminal residue" evidence="5">
    <location>
        <position position="1"/>
    </location>
</feature>
<keyword evidence="2" id="KW-0964">Secreted</keyword>
<evidence type="ECO:0000313" key="5">
    <source>
        <dbReference type="EMBL" id="MBL0408649.1"/>
    </source>
</evidence>
<comment type="caution">
    <text evidence="5">The sequence shown here is derived from an EMBL/GenBank/DDBJ whole genome shotgun (WGS) entry which is preliminary data.</text>
</comment>
<dbReference type="Proteomes" id="UP000605848">
    <property type="component" value="Unassembled WGS sequence"/>
</dbReference>
<evidence type="ECO:0000256" key="1">
    <source>
        <dbReference type="ARBA" id="ARBA00004613"/>
    </source>
</evidence>
<dbReference type="GO" id="GO:0005576">
    <property type="term" value="C:extracellular region"/>
    <property type="evidence" value="ECO:0007669"/>
    <property type="project" value="UniProtKB-SubCell"/>
</dbReference>
<sequence>MPQAIFQQGLNGYTGTLDTMVQEDSPTTSYGSASRSGFNAIHIDAADKDVSGRESQGLLQFTGLIGTGSGQIPHGARITKAGLTLHNSSPGDGAALHRVLATWDENSTWNSLSNGIQANDTDAVATAEVITGEQPGSGASTFDVTASVQAWADGAKNEGWAFLPLGENGWDFRSSEGQAPPTLNVEYTL</sequence>
<comment type="subcellular location">
    <subcellularLocation>
        <location evidence="1">Secreted</location>
    </subcellularLocation>
</comment>
<evidence type="ECO:0000259" key="4">
    <source>
        <dbReference type="Pfam" id="PF24517"/>
    </source>
</evidence>
<gene>
    <name evidence="5" type="ORF">JKG68_32870</name>
</gene>
<protein>
    <submittedName>
        <fullName evidence="5">DNRLRE domain-containing protein</fullName>
    </submittedName>
</protein>
<feature type="domain" description="Carbohydrate-binding module family 96" evidence="4">
    <location>
        <begin position="16"/>
        <end position="186"/>
    </location>
</feature>
<name>A0A936ZK64_9HYPH</name>
<accession>A0A936ZK64</accession>
<dbReference type="EMBL" id="JAEQMY010000371">
    <property type="protein sequence ID" value="MBL0408649.1"/>
    <property type="molecule type" value="Genomic_DNA"/>
</dbReference>
<keyword evidence="6" id="KW-1185">Reference proteome</keyword>
<evidence type="ECO:0000256" key="3">
    <source>
        <dbReference type="ARBA" id="ARBA00022729"/>
    </source>
</evidence>
<dbReference type="InterPro" id="IPR055372">
    <property type="entry name" value="CBM96"/>
</dbReference>
<dbReference type="RefSeq" id="WP_202066671.1">
    <property type="nucleotide sequence ID" value="NZ_JAEQMY010000371.1"/>
</dbReference>
<keyword evidence="3" id="KW-0732">Signal</keyword>
<feature type="non-terminal residue" evidence="5">
    <location>
        <position position="189"/>
    </location>
</feature>
<dbReference type="NCBIfam" id="NF033679">
    <property type="entry name" value="DNRLRE_dom"/>
    <property type="match status" value="1"/>
</dbReference>
<evidence type="ECO:0000313" key="6">
    <source>
        <dbReference type="Proteomes" id="UP000605848"/>
    </source>
</evidence>